<dbReference type="OrthoDB" id="5404895at2759"/>
<dbReference type="GO" id="GO:0016787">
    <property type="term" value="F:hydrolase activity"/>
    <property type="evidence" value="ECO:0007669"/>
    <property type="project" value="InterPro"/>
</dbReference>
<evidence type="ECO:0000313" key="5">
    <source>
        <dbReference type="EMBL" id="KAF4508179.1"/>
    </source>
</evidence>
<evidence type="ECO:0000259" key="3">
    <source>
        <dbReference type="Pfam" id="PF06032"/>
    </source>
</evidence>
<dbReference type="SUPFAM" id="SSF160991">
    <property type="entry name" value="CV3147-like"/>
    <property type="match status" value="1"/>
</dbReference>
<protein>
    <recommendedName>
        <fullName evidence="7">Hydantoinase</fullName>
    </recommendedName>
</protein>
<dbReference type="SUPFAM" id="SSF53067">
    <property type="entry name" value="Actin-like ATPase domain"/>
    <property type="match status" value="2"/>
</dbReference>
<proteinExistence type="predicted"/>
<dbReference type="InterPro" id="IPR045079">
    <property type="entry name" value="Oxoprolinase-like"/>
</dbReference>
<dbReference type="Pfam" id="PF05378">
    <property type="entry name" value="Hydant_A_N"/>
    <property type="match status" value="1"/>
</dbReference>
<feature type="domain" description="S-Me-THD-like C-terminal" evidence="4">
    <location>
        <begin position="810"/>
        <end position="1013"/>
    </location>
</feature>
<accession>A0A8H4PPR6</accession>
<keyword evidence="6" id="KW-1185">Reference proteome</keyword>
<feature type="domain" description="Hydantoinase A/oxoprolinase" evidence="1">
    <location>
        <begin position="238"/>
        <end position="426"/>
    </location>
</feature>
<dbReference type="Gene3D" id="2.40.390.10">
    <property type="entry name" value="CV3147-like"/>
    <property type="match status" value="1"/>
</dbReference>
<evidence type="ECO:0000259" key="2">
    <source>
        <dbReference type="Pfam" id="PF05378"/>
    </source>
</evidence>
<evidence type="ECO:0000259" key="1">
    <source>
        <dbReference type="Pfam" id="PF01968"/>
    </source>
</evidence>
<dbReference type="Proteomes" id="UP000557566">
    <property type="component" value="Unassembled WGS sequence"/>
</dbReference>
<comment type="caution">
    <text evidence="5">The sequence shown here is derived from an EMBL/GenBank/DDBJ whole genome shotgun (WGS) entry which is preliminary data.</text>
</comment>
<dbReference type="PANTHER" id="PTHR11365">
    <property type="entry name" value="5-OXOPROLINASE RELATED"/>
    <property type="match status" value="1"/>
</dbReference>
<dbReference type="PANTHER" id="PTHR11365:SF10">
    <property type="entry name" value="HYDANTOINASE_OXOPROLINASE"/>
    <property type="match status" value="1"/>
</dbReference>
<dbReference type="InterPro" id="IPR027479">
    <property type="entry name" value="S-Me-THD_N_sf"/>
</dbReference>
<sequence>MQKYPFRPVIKAKVALLKTQQEVGKRLDLGRVVVFPPQHGVDVGGTNTDAAILDIKALDSPGRGVLASHKAPTTPDITSGIEAAIRAVLASSAVDQNRVLSVTIGTTHFINALVEADARRLERVAVVRLCGPFTRQLPPLSGFPVGLHGILDGGVYYLDGGLEMDGREIAALDPRQIARAARDIVASGVKAVALVGVFSPLDHDGIHEERCKRLMVQEAPELSVVCSHDIGPTGFLERENATILNAAILRTGHRVKRGFRRAMARLRLTCPLYLSQNDGTLIDADTAAEFPIKTFASGPTNSMTGAAFLAGIDQRPEAASDASAAGEPQILVVDIGGTTTDVCALLPSGFPRQAPGFVELGGVRTAFSMPEVVTVGLGGGSKVTVDAARPDSVSVGPGSVGHLLGEQSRVFGGPTLTATDVAVAAGMASLGDAKLIDGVPRTTVDLARGEIKAKLETLIDKMKVSAAPVHVLLVGGGAILVPEKLAGVDKCIHPVHQGAANAVGAAIAKVSGEVDTLEVLERKQEKDVINAACKRAIDLAVEKGASRDDVSIVEINKMPLQYMSQETIRVQVRAVGKLAVPEALVPCPRAASVDGDGGQEADDGVEAIKVSVPNALEPTTKPTLGIDLSSYRPDVRHGVWYVSEVDLELMATGCGVLGTGGGGPTYYEYLKGLNALRAGGKGKMRVISPKALKDNDIVCSGAWYGSPSVINERTSGGNEIIDSIDAVNRIRGIEAFSALFLDEIGGGNGMSAFPNSVHYDLPIVDGDSMGRAYPTLYHTTFSVYGYPLVPCAISDAAGNVSVALSTDTPVRLEKLIRTTAVELGLTCASSTNPLPGSAIKAHGVPNTLSQAWYLGRAVHLAKRTKGSYVDAIFDVCAGKLLFSGKITDVRRYIGGGYTMGAVMLAPLSHEERESPINASRQQVPMDKYMIIPFQNEFLYAAYCDQEGSEASQQVVCTVPNLISILGQDGEAIGSQDLRYGLRVNVIALPAHPLWRTPEALKVGGPDGFGLKMAEVGVDNDFTEARSVIDEFGA</sequence>
<dbReference type="AlphaFoldDB" id="A0A8H4PPR6"/>
<dbReference type="Gene3D" id="3.30.420.40">
    <property type="match status" value="1"/>
</dbReference>
<evidence type="ECO:0000259" key="4">
    <source>
        <dbReference type="Pfam" id="PF20906"/>
    </source>
</evidence>
<name>A0A8H4PPR6_9HYPO</name>
<feature type="domain" description="S-Me-THD N-terminal" evidence="3">
    <location>
        <begin position="646"/>
        <end position="802"/>
    </location>
</feature>
<dbReference type="Gene3D" id="3.40.1610.10">
    <property type="entry name" value="CV3147-like domain"/>
    <property type="match status" value="1"/>
</dbReference>
<dbReference type="EMBL" id="JAAVMX010000005">
    <property type="protein sequence ID" value="KAF4508179.1"/>
    <property type="molecule type" value="Genomic_DNA"/>
</dbReference>
<dbReference type="InterPro" id="IPR010318">
    <property type="entry name" value="S-Me-THD_N"/>
</dbReference>
<dbReference type="Pfam" id="PF20906">
    <property type="entry name" value="S-Me-THD_C"/>
    <property type="match status" value="1"/>
</dbReference>
<organism evidence="5 6">
    <name type="scientific">Ophiocordyceps sinensis</name>
    <dbReference type="NCBI Taxonomy" id="72228"/>
    <lineage>
        <taxon>Eukaryota</taxon>
        <taxon>Fungi</taxon>
        <taxon>Dikarya</taxon>
        <taxon>Ascomycota</taxon>
        <taxon>Pezizomycotina</taxon>
        <taxon>Sordariomycetes</taxon>
        <taxon>Hypocreomycetidae</taxon>
        <taxon>Hypocreales</taxon>
        <taxon>Ophiocordycipitaceae</taxon>
        <taxon>Ophiocordyceps</taxon>
    </lineage>
</organism>
<gene>
    <name evidence="5" type="ORF">G6O67_004592</name>
</gene>
<dbReference type="Pfam" id="PF06032">
    <property type="entry name" value="S-Me-THD_N"/>
    <property type="match status" value="1"/>
</dbReference>
<feature type="domain" description="Hydantoinase/oxoprolinase N-terminal" evidence="2">
    <location>
        <begin position="40"/>
        <end position="214"/>
    </location>
</feature>
<dbReference type="InterPro" id="IPR002821">
    <property type="entry name" value="Hydantoinase_A"/>
</dbReference>
<reference evidence="5 6" key="1">
    <citation type="journal article" date="2020" name="Genome Biol. Evol.">
        <title>A new high-quality draft genome assembly of the Chinese cordyceps Ophiocordyceps sinensis.</title>
        <authorList>
            <person name="Shu R."/>
            <person name="Zhang J."/>
            <person name="Meng Q."/>
            <person name="Zhang H."/>
            <person name="Zhou G."/>
            <person name="Li M."/>
            <person name="Wu P."/>
            <person name="Zhao Y."/>
            <person name="Chen C."/>
            <person name="Qin Q."/>
        </authorList>
    </citation>
    <scope>NUCLEOTIDE SEQUENCE [LARGE SCALE GENOMIC DNA]</scope>
    <source>
        <strain evidence="5 6">IOZ07</strain>
    </source>
</reference>
<dbReference type="InterPro" id="IPR024071">
    <property type="entry name" value="S-Me-THD_C_sf"/>
</dbReference>
<dbReference type="InterPro" id="IPR008040">
    <property type="entry name" value="Hydant_A_N"/>
</dbReference>
<evidence type="ECO:0008006" key="7">
    <source>
        <dbReference type="Google" id="ProtNLM"/>
    </source>
</evidence>
<dbReference type="Pfam" id="PF01968">
    <property type="entry name" value="Hydantoinase_A"/>
    <property type="match status" value="1"/>
</dbReference>
<evidence type="ECO:0000313" key="6">
    <source>
        <dbReference type="Proteomes" id="UP000557566"/>
    </source>
</evidence>
<dbReference type="InterPro" id="IPR043129">
    <property type="entry name" value="ATPase_NBD"/>
</dbReference>
<dbReference type="InterPro" id="IPR048350">
    <property type="entry name" value="S-Me-THD-like_C"/>
</dbReference>